<organism evidence="3 4">
    <name type="scientific">Amycolatopsis ultiminotia</name>
    <dbReference type="NCBI Taxonomy" id="543629"/>
    <lineage>
        <taxon>Bacteria</taxon>
        <taxon>Bacillati</taxon>
        <taxon>Actinomycetota</taxon>
        <taxon>Actinomycetes</taxon>
        <taxon>Pseudonocardiales</taxon>
        <taxon>Pseudonocardiaceae</taxon>
        <taxon>Amycolatopsis</taxon>
    </lineage>
</organism>
<evidence type="ECO:0000313" key="3">
    <source>
        <dbReference type="EMBL" id="GAA3586971.1"/>
    </source>
</evidence>
<dbReference type="InterPro" id="IPR055247">
    <property type="entry name" value="InsJ-like_HTH"/>
</dbReference>
<dbReference type="RefSeq" id="WP_344869246.1">
    <property type="nucleotide sequence ID" value="NZ_BAAAZN010000034.1"/>
</dbReference>
<reference evidence="4" key="1">
    <citation type="journal article" date="2019" name="Int. J. Syst. Evol. Microbiol.">
        <title>The Global Catalogue of Microorganisms (GCM) 10K type strain sequencing project: providing services to taxonomists for standard genome sequencing and annotation.</title>
        <authorList>
            <consortium name="The Broad Institute Genomics Platform"/>
            <consortium name="The Broad Institute Genome Sequencing Center for Infectious Disease"/>
            <person name="Wu L."/>
            <person name="Ma J."/>
        </authorList>
    </citation>
    <scope>NUCLEOTIDE SEQUENCE [LARGE SCALE GENOMIC DNA]</scope>
    <source>
        <strain evidence="4">JCM 16898</strain>
    </source>
</reference>
<name>A0ABP6YMX1_9PSEU</name>
<dbReference type="Proteomes" id="UP001500689">
    <property type="component" value="Unassembled WGS sequence"/>
</dbReference>
<evidence type="ECO:0000256" key="1">
    <source>
        <dbReference type="SAM" id="MobiDB-lite"/>
    </source>
</evidence>
<protein>
    <recommendedName>
        <fullName evidence="2">Insertion element IS150 protein InsJ-like helix-turn-helix domain-containing protein</fullName>
    </recommendedName>
</protein>
<feature type="domain" description="Insertion element IS150 protein InsJ-like helix-turn-helix" evidence="2">
    <location>
        <begin position="39"/>
        <end position="88"/>
    </location>
</feature>
<keyword evidence="4" id="KW-1185">Reference proteome</keyword>
<sequence length="117" mass="13306">MELASTARQPEVFVHELEPEQAHRLVKITRSTRDRVRLRRAVVVLASVQGRPASEIAVMYAATENSAREVIHAFNDQGFAALDPKWSGGLWFGRQRPHLPYRPCHPERSGNRPLREA</sequence>
<feature type="region of interest" description="Disordered" evidence="1">
    <location>
        <begin position="95"/>
        <end position="117"/>
    </location>
</feature>
<dbReference type="Pfam" id="PF13518">
    <property type="entry name" value="HTH_28"/>
    <property type="match status" value="1"/>
</dbReference>
<comment type="caution">
    <text evidence="3">The sequence shown here is derived from an EMBL/GenBank/DDBJ whole genome shotgun (WGS) entry which is preliminary data.</text>
</comment>
<feature type="compositionally biased region" description="Basic and acidic residues" evidence="1">
    <location>
        <begin position="104"/>
        <end position="117"/>
    </location>
</feature>
<gene>
    <name evidence="3" type="ORF">GCM10022222_84590</name>
</gene>
<proteinExistence type="predicted"/>
<dbReference type="EMBL" id="BAAAZN010000034">
    <property type="protein sequence ID" value="GAA3586971.1"/>
    <property type="molecule type" value="Genomic_DNA"/>
</dbReference>
<evidence type="ECO:0000259" key="2">
    <source>
        <dbReference type="Pfam" id="PF13518"/>
    </source>
</evidence>
<evidence type="ECO:0000313" key="4">
    <source>
        <dbReference type="Proteomes" id="UP001500689"/>
    </source>
</evidence>
<accession>A0ABP6YMX1</accession>